<name>A0ABY7FEJ3_MYAAR</name>
<evidence type="ECO:0000259" key="2">
    <source>
        <dbReference type="PROSITE" id="PS50207"/>
    </source>
</evidence>
<gene>
    <name evidence="3" type="ORF">MAR_000986</name>
</gene>
<feature type="region of interest" description="Disordered" evidence="1">
    <location>
        <begin position="1"/>
        <end position="59"/>
    </location>
</feature>
<evidence type="ECO:0000313" key="3">
    <source>
        <dbReference type="EMBL" id="WAR19148.1"/>
    </source>
</evidence>
<dbReference type="PROSITE" id="PS50207">
    <property type="entry name" value="CASPASE_P10"/>
    <property type="match status" value="1"/>
</dbReference>
<dbReference type="InterPro" id="IPR002138">
    <property type="entry name" value="Pept_C14_p10"/>
</dbReference>
<feature type="compositionally biased region" description="Basic residues" evidence="1">
    <location>
        <begin position="127"/>
        <end position="139"/>
    </location>
</feature>
<feature type="region of interest" description="Disordered" evidence="1">
    <location>
        <begin position="122"/>
        <end position="175"/>
    </location>
</feature>
<proteinExistence type="predicted"/>
<keyword evidence="4" id="KW-1185">Reference proteome</keyword>
<dbReference type="Pfam" id="PF00656">
    <property type="entry name" value="Peptidase_C14"/>
    <property type="match status" value="1"/>
</dbReference>
<dbReference type="EMBL" id="CP111022">
    <property type="protein sequence ID" value="WAR19148.1"/>
    <property type="molecule type" value="Genomic_DNA"/>
</dbReference>
<organism evidence="3 4">
    <name type="scientific">Mya arenaria</name>
    <name type="common">Soft-shell clam</name>
    <dbReference type="NCBI Taxonomy" id="6604"/>
    <lineage>
        <taxon>Eukaryota</taxon>
        <taxon>Metazoa</taxon>
        <taxon>Spiralia</taxon>
        <taxon>Lophotrochozoa</taxon>
        <taxon>Mollusca</taxon>
        <taxon>Bivalvia</taxon>
        <taxon>Autobranchia</taxon>
        <taxon>Heteroconchia</taxon>
        <taxon>Euheterodonta</taxon>
        <taxon>Imparidentia</taxon>
        <taxon>Neoheterodontei</taxon>
        <taxon>Myida</taxon>
        <taxon>Myoidea</taxon>
        <taxon>Myidae</taxon>
        <taxon>Mya</taxon>
    </lineage>
</organism>
<evidence type="ECO:0000256" key="1">
    <source>
        <dbReference type="SAM" id="MobiDB-lite"/>
    </source>
</evidence>
<dbReference type="Proteomes" id="UP001164746">
    <property type="component" value="Chromosome 11"/>
</dbReference>
<dbReference type="Gene3D" id="3.40.50.1460">
    <property type="match status" value="1"/>
</dbReference>
<feature type="compositionally biased region" description="Acidic residues" evidence="1">
    <location>
        <begin position="1"/>
        <end position="54"/>
    </location>
</feature>
<feature type="compositionally biased region" description="Basic and acidic residues" evidence="1">
    <location>
        <begin position="140"/>
        <end position="152"/>
    </location>
</feature>
<reference evidence="3" key="1">
    <citation type="submission" date="2022-11" db="EMBL/GenBank/DDBJ databases">
        <title>Centuries of genome instability and evolution in soft-shell clam transmissible cancer (bioRxiv).</title>
        <authorList>
            <person name="Hart S.F.M."/>
            <person name="Yonemitsu M.A."/>
            <person name="Giersch R.M."/>
            <person name="Beal B.F."/>
            <person name="Arriagada G."/>
            <person name="Davis B.W."/>
            <person name="Ostrander E.A."/>
            <person name="Goff S.P."/>
            <person name="Metzger M.J."/>
        </authorList>
    </citation>
    <scope>NUCLEOTIDE SEQUENCE</scope>
    <source>
        <strain evidence="3">MELC-2E11</strain>
        <tissue evidence="3">Siphon/mantle</tissue>
    </source>
</reference>
<accession>A0ABY7FEJ3</accession>
<evidence type="ECO:0000313" key="4">
    <source>
        <dbReference type="Proteomes" id="UP001164746"/>
    </source>
</evidence>
<dbReference type="InterPro" id="IPR029030">
    <property type="entry name" value="Caspase-like_dom_sf"/>
</dbReference>
<dbReference type="InterPro" id="IPR011600">
    <property type="entry name" value="Pept_C14_caspase"/>
</dbReference>
<feature type="domain" description="Caspase family p10" evidence="2">
    <location>
        <begin position="68"/>
        <end position="126"/>
    </location>
</feature>
<protein>
    <recommendedName>
        <fullName evidence="2">Caspase family p10 domain-containing protein</fullName>
    </recommendedName>
</protein>
<sequence>MTNSEDEARGDDEDHDSDGEDWDGTGDENDDDSDTSSESETEDDMVMDDEDMGDENIPLPLNIAIPPNFILIFPTWSGRKAKRSPKKGFWMISALSEVVMEHNFAAGRMDFLQALTKVSEKVARRETKVKKDRTTKKEKKKGEKTSGGRQDDGNNMDGQRKKGRKAKPGQKNTVTVVHRLLKPILI</sequence>
<dbReference type="SUPFAM" id="SSF52129">
    <property type="entry name" value="Caspase-like"/>
    <property type="match status" value="1"/>
</dbReference>